<keyword evidence="2" id="KW-1185">Reference proteome</keyword>
<sequence>MLGSPSRTPADRESSCLLVINGTDPTMDPVQVKMSTKLIFDRTPEARRRTLRVPAEPDGGSRYE</sequence>
<reference evidence="2" key="1">
    <citation type="submission" date="2020-09" db="EMBL/GenBank/DDBJ databases">
        <title>Whole genome shotgun sequence of Streptomyces cinnamonensis NBRC 15873.</title>
        <authorList>
            <person name="Komaki H."/>
            <person name="Tamura T."/>
        </authorList>
    </citation>
    <scope>NUCLEOTIDE SEQUENCE [LARGE SCALE GENOMIC DNA]</scope>
    <source>
        <strain evidence="2">NBRC 15873</strain>
    </source>
</reference>
<proteinExistence type="predicted"/>
<gene>
    <name evidence="1" type="ORF">Scinn_71580</name>
</gene>
<evidence type="ECO:0000313" key="2">
    <source>
        <dbReference type="Proteomes" id="UP000660554"/>
    </source>
</evidence>
<name>A0ABQ3NY42_STRVG</name>
<dbReference type="EMBL" id="BNDV01000017">
    <property type="protein sequence ID" value="GHI17695.1"/>
    <property type="molecule type" value="Genomic_DNA"/>
</dbReference>
<evidence type="ECO:0000313" key="1">
    <source>
        <dbReference type="EMBL" id="GHI17695.1"/>
    </source>
</evidence>
<dbReference type="Proteomes" id="UP000660554">
    <property type="component" value="Unassembled WGS sequence"/>
</dbReference>
<accession>A0ABQ3NY42</accession>
<protein>
    <submittedName>
        <fullName evidence="1">Uncharacterized protein</fullName>
    </submittedName>
</protein>
<organism evidence="1 2">
    <name type="scientific">Streptomyces virginiae</name>
    <name type="common">Streptomyces cinnamonensis</name>
    <dbReference type="NCBI Taxonomy" id="1961"/>
    <lineage>
        <taxon>Bacteria</taxon>
        <taxon>Bacillati</taxon>
        <taxon>Actinomycetota</taxon>
        <taxon>Actinomycetes</taxon>
        <taxon>Kitasatosporales</taxon>
        <taxon>Streptomycetaceae</taxon>
        <taxon>Streptomyces</taxon>
    </lineage>
</organism>
<comment type="caution">
    <text evidence="1">The sequence shown here is derived from an EMBL/GenBank/DDBJ whole genome shotgun (WGS) entry which is preliminary data.</text>
</comment>